<keyword evidence="6" id="KW-0136">Cellulose degradation</keyword>
<sequence length="179" mass="19526">MILSVFFLAVATATGVSAHGYFPLLKIGSDFIPGWVIAKPLRVVLRDSGYVVNVTSRDIAFSIGNSHLAAGRYGPVLNYMAKCDADDSSTFKGDTGSPRFKLSPSVFENAEWVLDTLAKNDYTYDVTIPKNIKSGRYLLGHENLTLDGYGPWHLFNSYLGDASKEAHILPGGDAYPGWD</sequence>
<keyword evidence="4" id="KW-0479">Metal-binding</keyword>
<dbReference type="OrthoDB" id="4849160at2759"/>
<dbReference type="Proteomes" id="UP000812287">
    <property type="component" value="Unassembled WGS sequence"/>
</dbReference>
<organism evidence="18 19">
    <name type="scientific">Guyanagaster necrorhizus</name>
    <dbReference type="NCBI Taxonomy" id="856835"/>
    <lineage>
        <taxon>Eukaryota</taxon>
        <taxon>Fungi</taxon>
        <taxon>Dikarya</taxon>
        <taxon>Basidiomycota</taxon>
        <taxon>Agaricomycotina</taxon>
        <taxon>Agaricomycetes</taxon>
        <taxon>Agaricomycetidae</taxon>
        <taxon>Agaricales</taxon>
        <taxon>Marasmiineae</taxon>
        <taxon>Physalacriaceae</taxon>
        <taxon>Guyanagaster</taxon>
    </lineage>
</organism>
<gene>
    <name evidence="18" type="ORF">BT62DRAFT_987445</name>
</gene>
<evidence type="ECO:0000256" key="7">
    <source>
        <dbReference type="ARBA" id="ARBA00023002"/>
    </source>
</evidence>
<evidence type="ECO:0000256" key="15">
    <source>
        <dbReference type="ARBA" id="ARBA00047174"/>
    </source>
</evidence>
<dbReference type="GO" id="GO:0030245">
    <property type="term" value="P:cellulose catabolic process"/>
    <property type="evidence" value="ECO:0007669"/>
    <property type="project" value="UniProtKB-KW"/>
</dbReference>
<evidence type="ECO:0000256" key="4">
    <source>
        <dbReference type="ARBA" id="ARBA00022723"/>
    </source>
</evidence>
<keyword evidence="11" id="KW-0119">Carbohydrate metabolism</keyword>
<keyword evidence="10" id="KW-1015">Disulfide bond</keyword>
<keyword evidence="9" id="KW-0503">Monooxygenase</keyword>
<dbReference type="AlphaFoldDB" id="A0A9P7VRC5"/>
<dbReference type="InterPro" id="IPR049892">
    <property type="entry name" value="AA9"/>
</dbReference>
<dbReference type="GO" id="GO:0004497">
    <property type="term" value="F:monooxygenase activity"/>
    <property type="evidence" value="ECO:0007669"/>
    <property type="project" value="UniProtKB-KW"/>
</dbReference>
<keyword evidence="5 16" id="KW-0732">Signal</keyword>
<evidence type="ECO:0000256" key="2">
    <source>
        <dbReference type="ARBA" id="ARBA00004613"/>
    </source>
</evidence>
<evidence type="ECO:0000256" key="13">
    <source>
        <dbReference type="ARBA" id="ARBA00044502"/>
    </source>
</evidence>
<dbReference type="PANTHER" id="PTHR33353:SF10">
    <property type="entry name" value="ENDO-BETA-1,4-GLUCANASE D"/>
    <property type="match status" value="1"/>
</dbReference>
<protein>
    <recommendedName>
        <fullName evidence="15">lytic cellulose monooxygenase (C4-dehydrogenating)</fullName>
        <ecNumber evidence="15">1.14.99.56</ecNumber>
    </recommendedName>
</protein>
<evidence type="ECO:0000256" key="1">
    <source>
        <dbReference type="ARBA" id="ARBA00001973"/>
    </source>
</evidence>
<dbReference type="Gene3D" id="2.70.50.70">
    <property type="match status" value="1"/>
</dbReference>
<evidence type="ECO:0000256" key="5">
    <source>
        <dbReference type="ARBA" id="ARBA00022729"/>
    </source>
</evidence>
<comment type="similarity">
    <text evidence="13">Belongs to the polysaccharide monooxygenase AA9 family.</text>
</comment>
<evidence type="ECO:0000256" key="3">
    <source>
        <dbReference type="ARBA" id="ARBA00022525"/>
    </source>
</evidence>
<accession>A0A9P7VRC5</accession>
<evidence type="ECO:0000256" key="8">
    <source>
        <dbReference type="ARBA" id="ARBA00023008"/>
    </source>
</evidence>
<comment type="subcellular location">
    <subcellularLocation>
        <location evidence="2">Secreted</location>
    </subcellularLocation>
</comment>
<proteinExistence type="inferred from homology"/>
<evidence type="ECO:0000256" key="10">
    <source>
        <dbReference type="ARBA" id="ARBA00023157"/>
    </source>
</evidence>
<feature type="domain" description="Auxiliary Activity family 9 catalytic" evidence="17">
    <location>
        <begin position="69"/>
        <end position="148"/>
    </location>
</feature>
<keyword evidence="19" id="KW-1185">Reference proteome</keyword>
<dbReference type="GeneID" id="66112365"/>
<feature type="chain" id="PRO_5040464457" description="lytic cellulose monooxygenase (C4-dehydrogenating)" evidence="16">
    <location>
        <begin position="19"/>
        <end position="179"/>
    </location>
</feature>
<evidence type="ECO:0000313" key="18">
    <source>
        <dbReference type="EMBL" id="KAG7445253.1"/>
    </source>
</evidence>
<dbReference type="EMBL" id="MU250537">
    <property type="protein sequence ID" value="KAG7445253.1"/>
    <property type="molecule type" value="Genomic_DNA"/>
</dbReference>
<keyword evidence="8" id="KW-0186">Copper</keyword>
<dbReference type="PANTHER" id="PTHR33353">
    <property type="entry name" value="PUTATIVE (AFU_ORTHOLOGUE AFUA_1G12560)-RELATED"/>
    <property type="match status" value="1"/>
</dbReference>
<evidence type="ECO:0000256" key="6">
    <source>
        <dbReference type="ARBA" id="ARBA00023001"/>
    </source>
</evidence>
<keyword evidence="7" id="KW-0560">Oxidoreductase</keyword>
<dbReference type="GO" id="GO:0005576">
    <property type="term" value="C:extracellular region"/>
    <property type="evidence" value="ECO:0007669"/>
    <property type="project" value="UniProtKB-SubCell"/>
</dbReference>
<feature type="signal peptide" evidence="16">
    <location>
        <begin position="1"/>
        <end position="18"/>
    </location>
</feature>
<comment type="catalytic activity">
    <reaction evidence="14">
        <text>[(1-&gt;4)-beta-D-glucosyl]n+m + reduced acceptor + O2 = 4-dehydro-beta-D-glucosyl-[(1-&gt;4)-beta-D-glucosyl]n-1 + [(1-&gt;4)-beta-D-glucosyl]m + acceptor + H2O.</text>
        <dbReference type="EC" id="1.14.99.56"/>
    </reaction>
</comment>
<evidence type="ECO:0000256" key="16">
    <source>
        <dbReference type="SAM" id="SignalP"/>
    </source>
</evidence>
<keyword evidence="3" id="KW-0964">Secreted</keyword>
<dbReference type="InterPro" id="IPR005103">
    <property type="entry name" value="AA9_LPMO"/>
</dbReference>
<comment type="cofactor">
    <cofactor evidence="1">
        <name>Cu(2+)</name>
        <dbReference type="ChEBI" id="CHEBI:29036"/>
    </cofactor>
</comment>
<dbReference type="EC" id="1.14.99.56" evidence="15"/>
<dbReference type="Pfam" id="PF03443">
    <property type="entry name" value="AA9"/>
    <property type="match status" value="1"/>
</dbReference>
<keyword evidence="12" id="KW-0624">Polysaccharide degradation</keyword>
<dbReference type="GO" id="GO:0046872">
    <property type="term" value="F:metal ion binding"/>
    <property type="evidence" value="ECO:0007669"/>
    <property type="project" value="UniProtKB-KW"/>
</dbReference>
<evidence type="ECO:0000313" key="19">
    <source>
        <dbReference type="Proteomes" id="UP000812287"/>
    </source>
</evidence>
<dbReference type="RefSeq" id="XP_043038753.1">
    <property type="nucleotide sequence ID" value="XM_043190068.1"/>
</dbReference>
<comment type="caution">
    <text evidence="18">The sequence shown here is derived from an EMBL/GenBank/DDBJ whole genome shotgun (WGS) entry which is preliminary data.</text>
</comment>
<evidence type="ECO:0000256" key="9">
    <source>
        <dbReference type="ARBA" id="ARBA00023033"/>
    </source>
</evidence>
<reference evidence="18" key="1">
    <citation type="submission" date="2020-11" db="EMBL/GenBank/DDBJ databases">
        <title>Adaptations for nitrogen fixation in a non-lichenized fungal sporocarp promotes dispersal by wood-feeding termites.</title>
        <authorList>
            <consortium name="DOE Joint Genome Institute"/>
            <person name="Koch R.A."/>
            <person name="Yoon G."/>
            <person name="Arayal U."/>
            <person name="Lail K."/>
            <person name="Amirebrahimi M."/>
            <person name="Labutti K."/>
            <person name="Lipzen A."/>
            <person name="Riley R."/>
            <person name="Barry K."/>
            <person name="Henrissat B."/>
            <person name="Grigoriev I.V."/>
            <person name="Herr J.R."/>
            <person name="Aime M.C."/>
        </authorList>
    </citation>
    <scope>NUCLEOTIDE SEQUENCE</scope>
    <source>
        <strain evidence="18">MCA 3950</strain>
    </source>
</reference>
<evidence type="ECO:0000256" key="14">
    <source>
        <dbReference type="ARBA" id="ARBA00045077"/>
    </source>
</evidence>
<name>A0A9P7VRC5_9AGAR</name>
<evidence type="ECO:0000259" key="17">
    <source>
        <dbReference type="Pfam" id="PF03443"/>
    </source>
</evidence>
<evidence type="ECO:0000256" key="11">
    <source>
        <dbReference type="ARBA" id="ARBA00023277"/>
    </source>
</evidence>
<evidence type="ECO:0000256" key="12">
    <source>
        <dbReference type="ARBA" id="ARBA00023326"/>
    </source>
</evidence>